<reference evidence="2 3" key="1">
    <citation type="journal article" date="2012" name="Front. Microbiol.">
        <title>Complete genome of Ignavibacterium album, a metabolically versatile, flagellated, facultative anaerobe from the phylum Chlorobi.</title>
        <authorList>
            <person name="Liu Z."/>
            <person name="Frigaard N.-U."/>
            <person name="Vogl K."/>
            <person name="Iino T."/>
            <person name="Ohkuma M."/>
            <person name="Overmann J."/>
            <person name="Bryant D.A."/>
        </authorList>
    </citation>
    <scope>NUCLEOTIDE SEQUENCE [LARGE SCALE GENOMIC DNA]</scope>
    <source>
        <strain evidence="3">DSM 19864 / JCM 16511 / NBRC 101810 / Mat9-16</strain>
    </source>
</reference>
<proteinExistence type="predicted"/>
<dbReference type="PATRIC" id="fig|945713.3.peg.1779"/>
<dbReference type="GO" id="GO:0006260">
    <property type="term" value="P:DNA replication"/>
    <property type="evidence" value="ECO:0007669"/>
    <property type="project" value="InterPro"/>
</dbReference>
<dbReference type="CDD" id="cd07431">
    <property type="entry name" value="PHP_PolIIIA"/>
    <property type="match status" value="1"/>
</dbReference>
<evidence type="ECO:0000313" key="2">
    <source>
        <dbReference type="EMBL" id="AFH49482.1"/>
    </source>
</evidence>
<dbReference type="InterPro" id="IPR003141">
    <property type="entry name" value="Pol/His_phosphatase_N"/>
</dbReference>
<dbReference type="STRING" id="945713.IALB_1775"/>
<dbReference type="KEGG" id="ial:IALB_1775"/>
<evidence type="ECO:0000313" key="3">
    <source>
        <dbReference type="Proteomes" id="UP000007394"/>
    </source>
</evidence>
<dbReference type="RefSeq" id="WP_014560633.1">
    <property type="nucleotide sequence ID" value="NC_017464.1"/>
</dbReference>
<dbReference type="Pfam" id="PF02811">
    <property type="entry name" value="PHP"/>
    <property type="match status" value="1"/>
</dbReference>
<dbReference type="eggNOG" id="COG0587">
    <property type="taxonomic scope" value="Bacteria"/>
</dbReference>
<dbReference type="Gene3D" id="1.10.10.1600">
    <property type="entry name" value="Bacterial DNA polymerase III alpha subunit, thumb domain"/>
    <property type="match status" value="1"/>
</dbReference>
<dbReference type="InterPro" id="IPR004805">
    <property type="entry name" value="DnaE2/DnaE/PolC"/>
</dbReference>
<accession>I0AKH5</accession>
<protein>
    <submittedName>
        <fullName evidence="2">DNA polymerase III subunit alpha</fullName>
    </submittedName>
</protein>
<gene>
    <name evidence="2" type="ordered locus">IALB_1775</name>
</gene>
<feature type="domain" description="Polymerase/histidinol phosphatase N-terminal" evidence="1">
    <location>
        <begin position="2"/>
        <end position="69"/>
    </location>
</feature>
<evidence type="ECO:0000259" key="1">
    <source>
        <dbReference type="SMART" id="SM00481"/>
    </source>
</evidence>
<dbReference type="InterPro" id="IPR011708">
    <property type="entry name" value="DNA_pol3_alpha_NTPase_dom"/>
</dbReference>
<dbReference type="Gene3D" id="3.20.20.140">
    <property type="entry name" value="Metal-dependent hydrolases"/>
    <property type="match status" value="2"/>
</dbReference>
<name>I0AKH5_IGNAJ</name>
<dbReference type="HOGENOM" id="CLU_001600_4_2_10"/>
<organism evidence="2 3">
    <name type="scientific">Ignavibacterium album (strain DSM 19864 / JCM 16511 / NBRC 101810 / Mat9-16)</name>
    <dbReference type="NCBI Taxonomy" id="945713"/>
    <lineage>
        <taxon>Bacteria</taxon>
        <taxon>Pseudomonadati</taxon>
        <taxon>Ignavibacteriota</taxon>
        <taxon>Ignavibacteria</taxon>
        <taxon>Ignavibacteriales</taxon>
        <taxon>Ignavibacteriaceae</taxon>
        <taxon>Ignavibacterium</taxon>
    </lineage>
</organism>
<dbReference type="InterPro" id="IPR016195">
    <property type="entry name" value="Pol/histidinol_Pase-like"/>
</dbReference>
<dbReference type="PANTHER" id="PTHR32294">
    <property type="entry name" value="DNA POLYMERASE III SUBUNIT ALPHA"/>
    <property type="match status" value="1"/>
</dbReference>
<dbReference type="AlphaFoldDB" id="I0AKH5"/>
<dbReference type="GO" id="GO:0008408">
    <property type="term" value="F:3'-5' exonuclease activity"/>
    <property type="evidence" value="ECO:0007669"/>
    <property type="project" value="InterPro"/>
</dbReference>
<keyword evidence="3" id="KW-1185">Reference proteome</keyword>
<dbReference type="InterPro" id="IPR004013">
    <property type="entry name" value="PHP_dom"/>
</dbReference>
<sequence length="532" mass="61053">MIPLNTHSYYSLLTGASSIKDIVNRAKNYNLSALALTDTNGMYGLVEFHKKAKELNIKPILGSLITDIHSKNRYAIFLAKNNHGYKDLCSIITSRKLNEKFDLDSTVKKIWPNLIIISPNIDLLNNINPANTFYCEAILTKKQRTKTKLLIEYSNQTGIGVVPSNPIYFLSKDDFIIHKLLRAIDENTTIENIDEDELVDEEFYFKHPDTISLSIINHAKYLESTEFISNQCNVELEQGKFNFPSFPNAYPDSYTFFHKIVYEGFERKYPKPTQAHKDRLRYEIDVISTLNFIDYFLIVWDIVKEAKRRGMLYIGRGSAANSMVAYCLDLTQIEPLSNNLFFERFLNRARSSPPDVDIDFSWKERDEIIKYVFEKYGYENVAMISTHVTFKARSAFRETAKAFGISESEISNYSRKIPWTNAKNLPNISSLFPESKSLDFSKEPWKTIVNLAARIANYPRHLSIHPGGIVITPTKVTDYCALEYAKNKGLGLIITQPDMYAIEDLGLIKIDLLSQRSLGVLRDSLKAIRRKS</sequence>
<dbReference type="EMBL" id="CP003418">
    <property type="protein sequence ID" value="AFH49482.1"/>
    <property type="molecule type" value="Genomic_DNA"/>
</dbReference>
<dbReference type="OrthoDB" id="9803237at2"/>
<dbReference type="InterPro" id="IPR041931">
    <property type="entry name" value="DNA_pol3_alpha_thumb_dom"/>
</dbReference>
<dbReference type="Pfam" id="PF07733">
    <property type="entry name" value="DNA_pol3_alpha"/>
    <property type="match status" value="1"/>
</dbReference>
<dbReference type="SUPFAM" id="SSF89550">
    <property type="entry name" value="PHP domain-like"/>
    <property type="match status" value="1"/>
</dbReference>
<dbReference type="Proteomes" id="UP000007394">
    <property type="component" value="Chromosome"/>
</dbReference>
<dbReference type="SMART" id="SM00481">
    <property type="entry name" value="POLIIIAc"/>
    <property type="match status" value="1"/>
</dbReference>